<dbReference type="OrthoDB" id="5382797at2759"/>
<sequence length="507" mass="52440">MPTPLSSVREEAEDSSSDVLGEQTISAAAASSARSHSRIHSRNLSVFFPRPTPNQDDKSTPNAQAPQPHAATGDAGPSDLIPPISARGPDDRTVTRPAQRRGHHHRHSVSLAISPSEIPRVPPILARDGTGTPPQEVGSYASGQGGSLSQQGRPVPPLALVLSIAQIAVGAYLWIKGQRLESLSTTGLGYVVVFDGIAVVLAARLGVSGGSAREGTTRGLGLGGGDALGSLRRPYGGGRLHVLSHFAQSIYLLFSAIYISKESVELVLLLSDAQGGAGAHVHGHGATAIAGDVAPVGEAVDLGLPVPATALLLGAVASIVLAVVARNHVDLAGASRAGLPAKTRTGRAPPVVEEGRYALNRFTLLLVAATAVLLCAAVTFPRTLFLAFDKAFALLEAFAIVYVARPAAVASARTLLQAAPGSSRAFESTFTLPELPVEKAQITHLWAVSQSDAANVHLVAEAKVTLRPAATDPQLLEAATRATEHVLLRVCPSCPVIDLCVEVDRGG</sequence>
<feature type="transmembrane region" description="Helical" evidence="2">
    <location>
        <begin position="362"/>
        <end position="380"/>
    </location>
</feature>
<evidence type="ECO:0000256" key="1">
    <source>
        <dbReference type="SAM" id="MobiDB-lite"/>
    </source>
</evidence>
<organism evidence="3 4">
    <name type="scientific">Rhodotorula mucilaginosa</name>
    <name type="common">Yeast</name>
    <name type="synonym">Rhodotorula rubra</name>
    <dbReference type="NCBI Taxonomy" id="5537"/>
    <lineage>
        <taxon>Eukaryota</taxon>
        <taxon>Fungi</taxon>
        <taxon>Dikarya</taxon>
        <taxon>Basidiomycota</taxon>
        <taxon>Pucciniomycotina</taxon>
        <taxon>Microbotryomycetes</taxon>
        <taxon>Sporidiobolales</taxon>
        <taxon>Sporidiobolaceae</taxon>
        <taxon>Rhodotorula</taxon>
    </lineage>
</organism>
<feature type="compositionally biased region" description="Low complexity" evidence="1">
    <location>
        <begin position="25"/>
        <end position="34"/>
    </location>
</feature>
<dbReference type="Proteomes" id="UP000777482">
    <property type="component" value="Unassembled WGS sequence"/>
</dbReference>
<keyword evidence="4" id="KW-1185">Reference proteome</keyword>
<evidence type="ECO:0000313" key="4">
    <source>
        <dbReference type="Proteomes" id="UP000777482"/>
    </source>
</evidence>
<dbReference type="AlphaFoldDB" id="A0A9P6VW65"/>
<name>A0A9P6VW65_RHOMI</name>
<proteinExistence type="predicted"/>
<feature type="transmembrane region" description="Helical" evidence="2">
    <location>
        <begin position="187"/>
        <end position="207"/>
    </location>
</feature>
<feature type="compositionally biased region" description="Low complexity" evidence="1">
    <location>
        <begin position="138"/>
        <end position="152"/>
    </location>
</feature>
<comment type="caution">
    <text evidence="3">The sequence shown here is derived from an EMBL/GenBank/DDBJ whole genome shotgun (WGS) entry which is preliminary data.</text>
</comment>
<keyword evidence="2" id="KW-0812">Transmembrane</keyword>
<reference evidence="3 4" key="1">
    <citation type="submission" date="2020-11" db="EMBL/GenBank/DDBJ databases">
        <title>Kefir isolates.</title>
        <authorList>
            <person name="Marcisauskas S."/>
            <person name="Kim Y."/>
            <person name="Blasche S."/>
        </authorList>
    </citation>
    <scope>NUCLEOTIDE SEQUENCE [LARGE SCALE GENOMIC DNA]</scope>
    <source>
        <strain evidence="3 4">KR</strain>
    </source>
</reference>
<feature type="region of interest" description="Disordered" evidence="1">
    <location>
        <begin position="1"/>
        <end position="152"/>
    </location>
</feature>
<keyword evidence="2" id="KW-1133">Transmembrane helix</keyword>
<protein>
    <submittedName>
        <fullName evidence="3">Uncharacterized protein</fullName>
    </submittedName>
</protein>
<feature type="compositionally biased region" description="Basic residues" evidence="1">
    <location>
        <begin position="98"/>
        <end position="108"/>
    </location>
</feature>
<evidence type="ECO:0000313" key="3">
    <source>
        <dbReference type="EMBL" id="KAG0655609.1"/>
    </source>
</evidence>
<feature type="transmembrane region" description="Helical" evidence="2">
    <location>
        <begin position="304"/>
        <end position="325"/>
    </location>
</feature>
<keyword evidence="2" id="KW-0472">Membrane</keyword>
<gene>
    <name evidence="3" type="ORF">C6P46_000777</name>
</gene>
<accession>A0A9P6VW65</accession>
<feature type="transmembrane region" description="Helical" evidence="2">
    <location>
        <begin position="158"/>
        <end position="175"/>
    </location>
</feature>
<evidence type="ECO:0000256" key="2">
    <source>
        <dbReference type="SAM" id="Phobius"/>
    </source>
</evidence>
<dbReference type="EMBL" id="PUHQ01000115">
    <property type="protein sequence ID" value="KAG0655609.1"/>
    <property type="molecule type" value="Genomic_DNA"/>
</dbReference>